<keyword evidence="3" id="KW-1185">Reference proteome</keyword>
<dbReference type="Proteomes" id="UP000683438">
    <property type="component" value="Segment"/>
</dbReference>
<protein>
    <submittedName>
        <fullName evidence="2">Uncharacterized protein</fullName>
    </submittedName>
</protein>
<accession>A0A8F2E5I9</accession>
<reference evidence="2" key="1">
    <citation type="submission" date="2020-10" db="EMBL/GenBank/DDBJ databases">
        <title>Complete genome sequence of vB_MoxS-R1, a novel marine prophage inducted from Microbacterium.</title>
        <authorList>
            <person name="Zheng H."/>
            <person name="Liu B."/>
            <person name="Xu Y."/>
            <person name="Chen F."/>
        </authorList>
    </citation>
    <scope>NUCLEOTIDE SEQUENCE</scope>
</reference>
<feature type="compositionally biased region" description="Basic residues" evidence="1">
    <location>
        <begin position="1"/>
        <end position="13"/>
    </location>
</feature>
<evidence type="ECO:0000256" key="1">
    <source>
        <dbReference type="SAM" id="MobiDB-lite"/>
    </source>
</evidence>
<feature type="region of interest" description="Disordered" evidence="1">
    <location>
        <begin position="1"/>
        <end position="20"/>
    </location>
</feature>
<organism evidence="2 3">
    <name type="scientific">Microbacterium phage vB_MoxS-R1</name>
    <dbReference type="NCBI Taxonomy" id="2848881"/>
    <lineage>
        <taxon>Viruses</taxon>
        <taxon>Duplodnaviria</taxon>
        <taxon>Heunggongvirae</taxon>
        <taxon>Uroviricota</taxon>
        <taxon>Caudoviricetes</taxon>
        <taxon>Syrbvirus</taxon>
        <taxon>Syrbvirus R1</taxon>
    </lineage>
</organism>
<name>A0A8F2E5I9_9CAUD</name>
<evidence type="ECO:0000313" key="3">
    <source>
        <dbReference type="Proteomes" id="UP000683438"/>
    </source>
</evidence>
<evidence type="ECO:0000313" key="2">
    <source>
        <dbReference type="EMBL" id="QWT28922.1"/>
    </source>
</evidence>
<dbReference type="EMBL" id="MW073100">
    <property type="protein sequence ID" value="QWT28922.1"/>
    <property type="molecule type" value="Genomic_DNA"/>
</dbReference>
<proteinExistence type="predicted"/>
<gene>
    <name evidence="2" type="ORF">vBMoxSR1_gp72</name>
</gene>
<sequence length="63" mass="7517">MMNMLRRKQHRTRVGLPHTPRMLTPDELIVMEPEEQFQHLLREMNRSIPENPVINSNMVATNH</sequence>